<reference evidence="1" key="1">
    <citation type="submission" date="2014-11" db="EMBL/GenBank/DDBJ databases">
        <authorList>
            <person name="Amaro Gonzalez C."/>
        </authorList>
    </citation>
    <scope>NUCLEOTIDE SEQUENCE</scope>
</reference>
<protein>
    <submittedName>
        <fullName evidence="1">Uncharacterized protein</fullName>
    </submittedName>
</protein>
<accession>A0A0E9S4M9</accession>
<evidence type="ECO:0000313" key="1">
    <source>
        <dbReference type="EMBL" id="JAH35478.1"/>
    </source>
</evidence>
<sequence length="12" mass="1528">MRGRSSWLIHRE</sequence>
<organism evidence="1">
    <name type="scientific">Anguilla anguilla</name>
    <name type="common">European freshwater eel</name>
    <name type="synonym">Muraena anguilla</name>
    <dbReference type="NCBI Taxonomy" id="7936"/>
    <lineage>
        <taxon>Eukaryota</taxon>
        <taxon>Metazoa</taxon>
        <taxon>Chordata</taxon>
        <taxon>Craniata</taxon>
        <taxon>Vertebrata</taxon>
        <taxon>Euteleostomi</taxon>
        <taxon>Actinopterygii</taxon>
        <taxon>Neopterygii</taxon>
        <taxon>Teleostei</taxon>
        <taxon>Anguilliformes</taxon>
        <taxon>Anguillidae</taxon>
        <taxon>Anguilla</taxon>
    </lineage>
</organism>
<reference evidence="1" key="2">
    <citation type="journal article" date="2015" name="Fish Shellfish Immunol.">
        <title>Early steps in the European eel (Anguilla anguilla)-Vibrio vulnificus interaction in the gills: Role of the RtxA13 toxin.</title>
        <authorList>
            <person name="Callol A."/>
            <person name="Pajuelo D."/>
            <person name="Ebbesson L."/>
            <person name="Teles M."/>
            <person name="MacKenzie S."/>
            <person name="Amaro C."/>
        </authorList>
    </citation>
    <scope>NUCLEOTIDE SEQUENCE</scope>
</reference>
<dbReference type="EMBL" id="GBXM01073099">
    <property type="protein sequence ID" value="JAH35478.1"/>
    <property type="molecule type" value="Transcribed_RNA"/>
</dbReference>
<name>A0A0E9S4M9_ANGAN</name>
<proteinExistence type="predicted"/>